<dbReference type="PANTHER" id="PTHR31234:SF32">
    <property type="entry name" value="LATE EMBRYOGENESIS ABUNDANT (LEA) HYDROXYPROLINE-RICH GLYCOPROTEIN FAMILY"/>
    <property type="match status" value="1"/>
</dbReference>
<evidence type="ECO:0000313" key="7">
    <source>
        <dbReference type="Proteomes" id="UP000694864"/>
    </source>
</evidence>
<evidence type="ECO:0000259" key="6">
    <source>
        <dbReference type="Pfam" id="PF03168"/>
    </source>
</evidence>
<feature type="compositionally biased region" description="Pro residues" evidence="5">
    <location>
        <begin position="1"/>
        <end position="13"/>
    </location>
</feature>
<keyword evidence="2" id="KW-0812">Transmembrane</keyword>
<dbReference type="RefSeq" id="XP_010469849.1">
    <property type="nucleotide sequence ID" value="XM_010471547.1"/>
</dbReference>
<reference evidence="7" key="1">
    <citation type="journal article" date="1997" name="Nucleic Acids Res.">
        <title>tRNAscan-SE: a program for improved detection of transfer RNA genes in genomic sequence.</title>
        <authorList>
            <person name="Lowe T.M."/>
            <person name="Eddy S.R."/>
        </authorList>
    </citation>
    <scope>NUCLEOTIDE SEQUENCE [LARGE SCALE GENOMIC DNA]</scope>
    <source>
        <strain evidence="7">r\DH55</strain>
    </source>
</reference>
<dbReference type="RefSeq" id="XP_019093994.1">
    <property type="nucleotide sequence ID" value="XM_019238449.1"/>
</dbReference>
<evidence type="ECO:0000256" key="3">
    <source>
        <dbReference type="ARBA" id="ARBA00022989"/>
    </source>
</evidence>
<dbReference type="Proteomes" id="UP000694864">
    <property type="component" value="Chromosome 16"/>
</dbReference>
<evidence type="ECO:0000256" key="4">
    <source>
        <dbReference type="ARBA" id="ARBA00023136"/>
    </source>
</evidence>
<proteinExistence type="predicted"/>
<organism evidence="7 10">
    <name type="scientific">Camelina sativa</name>
    <name type="common">False flax</name>
    <name type="synonym">Myagrum sativum</name>
    <dbReference type="NCBI Taxonomy" id="90675"/>
    <lineage>
        <taxon>Eukaryota</taxon>
        <taxon>Viridiplantae</taxon>
        <taxon>Streptophyta</taxon>
        <taxon>Embryophyta</taxon>
        <taxon>Tracheophyta</taxon>
        <taxon>Spermatophyta</taxon>
        <taxon>Magnoliopsida</taxon>
        <taxon>eudicotyledons</taxon>
        <taxon>Gunneridae</taxon>
        <taxon>Pentapetalae</taxon>
        <taxon>rosids</taxon>
        <taxon>malvids</taxon>
        <taxon>Brassicales</taxon>
        <taxon>Brassicaceae</taxon>
        <taxon>Camelineae</taxon>
        <taxon>Camelina</taxon>
    </lineage>
</organism>
<dbReference type="GeneID" id="104749838"/>
<gene>
    <name evidence="8 9 10" type="primary">LOC104749838</name>
</gene>
<reference evidence="8 9" key="3">
    <citation type="submission" date="2025-05" db="UniProtKB">
        <authorList>
            <consortium name="RefSeq"/>
        </authorList>
    </citation>
    <scope>IDENTIFICATION</scope>
    <source>
        <tissue evidence="8 9">Leaf</tissue>
    </source>
</reference>
<evidence type="ECO:0000313" key="9">
    <source>
        <dbReference type="RefSeq" id="XP_010469850.1"/>
    </source>
</evidence>
<reference evidence="7" key="2">
    <citation type="journal article" date="2014" name="Nat. Commun.">
        <title>The emerging biofuel crop Camelina sativa retains a highly undifferentiated hexaploid genome structure.</title>
        <authorList>
            <person name="Kagale S."/>
            <person name="Koh C."/>
            <person name="Nixon J."/>
            <person name="Bollina V."/>
            <person name="Clarke W.E."/>
            <person name="Tuteja R."/>
            <person name="Spillane C."/>
            <person name="Robinson S.J."/>
            <person name="Links M.G."/>
            <person name="Clarke C."/>
            <person name="Higgins E.E."/>
            <person name="Huebert T."/>
            <person name="Sharpe A.G."/>
            <person name="Parkin I.A."/>
        </authorList>
    </citation>
    <scope>NUCLEOTIDE SEQUENCE [LARGE SCALE GENOMIC DNA]</scope>
    <source>
        <strain evidence="7">r\DH55</strain>
    </source>
</reference>
<keyword evidence="3" id="KW-1133">Transmembrane helix</keyword>
<dbReference type="RefSeq" id="XP_010469850.1">
    <property type="nucleotide sequence ID" value="XM_010471548.1"/>
</dbReference>
<sequence length="327" mass="36186">MSELLPPPPPPPPPHHHHPTRRGCGFGDPALFFPEFAAKQRGLEKVIEEDGEGEDSSYGEGSFDLSSRFSSPCISRNGFDDVDNPRKLPPSGLREESSSLKLSGFREDEEADRSRNSGSLVDRIGQGEEDKRLCASGCFRKCCPCTCMLVFIVLVIVLLTGLSVNTSIKSKLPQVLVMNLKFSRLDVVKSTTDLLMNANLNTVLQLSNQNDKTVLYYSPMKADVSSENINLGKKTLHGFKQDPGNVTSLKIPTRLRQSKVYDVDATLLTNKEKNLEAVVDVYLRGKLSFDWLGFSVHIPIVIACEEVKQSDVINGLKPTCDVRIFSQ</sequence>
<dbReference type="InterPro" id="IPR004864">
    <property type="entry name" value="LEA_2"/>
</dbReference>
<evidence type="ECO:0000256" key="2">
    <source>
        <dbReference type="ARBA" id="ARBA00022692"/>
    </source>
</evidence>
<feature type="domain" description="Late embryogenesis abundant protein LEA-2 subgroup" evidence="6">
    <location>
        <begin position="204"/>
        <end position="300"/>
    </location>
</feature>
<keyword evidence="4" id="KW-0472">Membrane</keyword>
<feature type="region of interest" description="Disordered" evidence="5">
    <location>
        <begin position="43"/>
        <end position="62"/>
    </location>
</feature>
<evidence type="ECO:0000313" key="8">
    <source>
        <dbReference type="RefSeq" id="XP_010469849.1"/>
    </source>
</evidence>
<keyword evidence="7" id="KW-1185">Reference proteome</keyword>
<comment type="subcellular location">
    <subcellularLocation>
        <location evidence="1">Membrane</location>
        <topology evidence="1">Single-pass membrane protein</topology>
    </subcellularLocation>
</comment>
<dbReference type="PANTHER" id="PTHR31234">
    <property type="entry name" value="LATE EMBRYOGENESIS ABUNDANT (LEA) HYDROXYPROLINE-RICH GLYCOPROTEIN FAMILY"/>
    <property type="match status" value="1"/>
</dbReference>
<dbReference type="InterPro" id="IPR044839">
    <property type="entry name" value="NDR1-like"/>
</dbReference>
<evidence type="ECO:0000256" key="5">
    <source>
        <dbReference type="SAM" id="MobiDB-lite"/>
    </source>
</evidence>
<name>A0ABM1R4Q6_CAMSA</name>
<evidence type="ECO:0000256" key="1">
    <source>
        <dbReference type="ARBA" id="ARBA00004167"/>
    </source>
</evidence>
<accession>A0ABM1R4Q6</accession>
<dbReference type="Pfam" id="PF03168">
    <property type="entry name" value="LEA_2"/>
    <property type="match status" value="1"/>
</dbReference>
<protein>
    <submittedName>
        <fullName evidence="9">Uncharacterized protein LOC104749838 isoform X1</fullName>
    </submittedName>
    <submittedName>
        <fullName evidence="8">Uncharacterized protein LOC104749838 isoform X2</fullName>
    </submittedName>
    <submittedName>
        <fullName evidence="10">Uncharacterized protein LOC104749838 isoform X3</fullName>
    </submittedName>
</protein>
<feature type="region of interest" description="Disordered" evidence="5">
    <location>
        <begin position="80"/>
        <end position="122"/>
    </location>
</feature>
<evidence type="ECO:0000313" key="10">
    <source>
        <dbReference type="RefSeq" id="XP_019093994.1"/>
    </source>
</evidence>
<feature type="region of interest" description="Disordered" evidence="5">
    <location>
        <begin position="1"/>
        <end position="29"/>
    </location>
</feature>